<dbReference type="PANTHER" id="PTHR43142:SF1">
    <property type="entry name" value="CARBOXYLIC ESTER HYDROLASE"/>
    <property type="match status" value="1"/>
</dbReference>
<dbReference type="PROSITE" id="PS00122">
    <property type="entry name" value="CARBOXYLESTERASE_B_1"/>
    <property type="match status" value="1"/>
</dbReference>
<accession>A0A540R700</accession>
<dbReference type="SUPFAM" id="SSF53474">
    <property type="entry name" value="alpha/beta-Hydrolases"/>
    <property type="match status" value="1"/>
</dbReference>
<dbReference type="Proteomes" id="UP000318080">
    <property type="component" value="Unassembled WGS sequence"/>
</dbReference>
<evidence type="ECO:0000256" key="3">
    <source>
        <dbReference type="RuleBase" id="RU361235"/>
    </source>
</evidence>
<dbReference type="EC" id="3.1.1.-" evidence="3"/>
<dbReference type="InterPro" id="IPR029058">
    <property type="entry name" value="AB_hydrolase_fold"/>
</dbReference>
<dbReference type="PANTHER" id="PTHR43142">
    <property type="entry name" value="CARBOXYLIC ESTER HYDROLASE"/>
    <property type="match status" value="1"/>
</dbReference>
<feature type="domain" description="Carboxylesterase type B" evidence="4">
    <location>
        <begin position="56"/>
        <end position="187"/>
    </location>
</feature>
<dbReference type="RefSeq" id="WP_141628908.1">
    <property type="nucleotide sequence ID" value="NZ_VHIR01000008.1"/>
</dbReference>
<comment type="caution">
    <text evidence="5">The sequence shown here is derived from an EMBL/GenBank/DDBJ whole genome shotgun (WGS) entry which is preliminary data.</text>
</comment>
<dbReference type="InterPro" id="IPR019826">
    <property type="entry name" value="Carboxylesterase_B_AS"/>
</dbReference>
<evidence type="ECO:0000313" key="5">
    <source>
        <dbReference type="EMBL" id="TQE43472.1"/>
    </source>
</evidence>
<dbReference type="EMBL" id="VHIR01000008">
    <property type="protein sequence ID" value="TQE43472.1"/>
    <property type="molecule type" value="Genomic_DNA"/>
</dbReference>
<evidence type="ECO:0000256" key="1">
    <source>
        <dbReference type="ARBA" id="ARBA00005964"/>
    </source>
</evidence>
<gene>
    <name evidence="5" type="ORF">EJK80_06800</name>
</gene>
<proteinExistence type="inferred from homology"/>
<protein>
    <recommendedName>
        <fullName evidence="3">Carboxylic ester hydrolase</fullName>
        <ecNumber evidence="3">3.1.1.-</ecNumber>
    </recommendedName>
</protein>
<evidence type="ECO:0000259" key="4">
    <source>
        <dbReference type="Pfam" id="PF00135"/>
    </source>
</evidence>
<name>A0A540R700_9CORY</name>
<sequence length="408" mass="45432">MHELSIEAPSGTFRGTAEGGVRYFHSIPYSHIPSRFADAEKLGDQGIVDAREPQPDAVALTITTPEDACDAPVIVYIHGGRFESGTHEDPRAEGSANARAGIVEVQLGYRVGLAGLAKFPEDEYFRYRAIDDAQLGLEWIQRNIEAFGGDPTNVTLVGQSAGATIGLWLARRDHYRGAFRRLVALSPCYPREPFEARKATLRQFLKVPITRAGLDKLTDEQLAAGYAKFRKKFGFDMALGPYPLDPTQLADIPIVLGSTREEFANLGERFDRAPFPKAIGWYIAPKFGMRRERFSTWADLAGTKGIVGRLIGDGCIRRWVELVGHNVNTWMVEFVRDDNALHCQELRPLFGVTESPLTGWLQRLARTGEPGFEPYHPEHAVWRFNLDTGEATTTYGALDYVGQAFQED</sequence>
<comment type="similarity">
    <text evidence="1 3">Belongs to the type-B carboxylesterase/lipase family.</text>
</comment>
<dbReference type="InterPro" id="IPR002018">
    <property type="entry name" value="CarbesteraseB"/>
</dbReference>
<keyword evidence="2 3" id="KW-0378">Hydrolase</keyword>
<reference evidence="5 6" key="1">
    <citation type="submission" date="2019-06" db="EMBL/GenBank/DDBJ databases">
        <title>Draft genome of C. phoceense Strain 272.</title>
        <authorList>
            <person name="Pacheco L.G.C."/>
            <person name="Barberis C.M."/>
            <person name="Almuzara M.N."/>
            <person name="Traglia G.M."/>
            <person name="Santos C.S."/>
            <person name="Rocha D.J.P.G."/>
            <person name="Aguiar E.R.G.R."/>
            <person name="Vay C.A."/>
        </authorList>
    </citation>
    <scope>NUCLEOTIDE SEQUENCE [LARGE SCALE GENOMIC DNA]</scope>
    <source>
        <strain evidence="5 6">272</strain>
    </source>
</reference>
<dbReference type="AlphaFoldDB" id="A0A540R700"/>
<dbReference type="Gene3D" id="3.40.50.1820">
    <property type="entry name" value="alpha/beta hydrolase"/>
    <property type="match status" value="1"/>
</dbReference>
<evidence type="ECO:0000256" key="2">
    <source>
        <dbReference type="ARBA" id="ARBA00022801"/>
    </source>
</evidence>
<dbReference type="GO" id="GO:0016787">
    <property type="term" value="F:hydrolase activity"/>
    <property type="evidence" value="ECO:0007669"/>
    <property type="project" value="UniProtKB-KW"/>
</dbReference>
<dbReference type="STRING" id="1686286.GCA_900092335_02464"/>
<organism evidence="5 6">
    <name type="scientific">Corynebacterium phoceense</name>
    <dbReference type="NCBI Taxonomy" id="1686286"/>
    <lineage>
        <taxon>Bacteria</taxon>
        <taxon>Bacillati</taxon>
        <taxon>Actinomycetota</taxon>
        <taxon>Actinomycetes</taxon>
        <taxon>Mycobacteriales</taxon>
        <taxon>Corynebacteriaceae</taxon>
        <taxon>Corynebacterium</taxon>
    </lineage>
</organism>
<evidence type="ECO:0000313" key="6">
    <source>
        <dbReference type="Proteomes" id="UP000318080"/>
    </source>
</evidence>
<keyword evidence="6" id="KW-1185">Reference proteome</keyword>
<dbReference type="Pfam" id="PF00135">
    <property type="entry name" value="COesterase"/>
    <property type="match status" value="1"/>
</dbReference>